<accession>A0A939F2A1</accession>
<name>A0A939F2A1_9ACTN</name>
<proteinExistence type="predicted"/>
<dbReference type="EMBL" id="JAFLRJ010000013">
    <property type="protein sequence ID" value="MBO0510538.1"/>
    <property type="molecule type" value="Genomic_DNA"/>
</dbReference>
<reference evidence="1" key="1">
    <citation type="submission" date="2021-03" db="EMBL/GenBank/DDBJ databases">
        <title>Streptomyces poriferae sp. nov., a novel marine sponge-derived Actinobacteria species with anti-MRSA activity.</title>
        <authorList>
            <person name="Sandoval-Powers M."/>
            <person name="Kralova S."/>
            <person name="Nguyen G.-S."/>
            <person name="Fawwal D."/>
            <person name="Degnes K."/>
            <person name="Klinkenberg G."/>
            <person name="Sletta H."/>
            <person name="Wentzel A."/>
            <person name="Liles M.R."/>
        </authorList>
    </citation>
    <scope>NUCLEOTIDE SEQUENCE</scope>
    <source>
        <strain evidence="1">DSM 41794</strain>
    </source>
</reference>
<sequence>MTDAERDAIRHFACAASRHLRDAQYLHDDERRHTADHLFGFAAECAAKSLLLRFTTYEVTMKKKEDKPSDRPWIRKSADDENPQMLGHIGAVLGAFPLLSHGRSGPKLMEAEDKISAFDGWNLSHRYEDEVGPDGLPLIAPSLVAERRLAAECLLDLQAHVELTGMLP</sequence>
<evidence type="ECO:0008006" key="3">
    <source>
        <dbReference type="Google" id="ProtNLM"/>
    </source>
</evidence>
<organism evidence="1 2">
    <name type="scientific">Streptomyces beijiangensis</name>
    <dbReference type="NCBI Taxonomy" id="163361"/>
    <lineage>
        <taxon>Bacteria</taxon>
        <taxon>Bacillati</taxon>
        <taxon>Actinomycetota</taxon>
        <taxon>Actinomycetes</taxon>
        <taxon>Kitasatosporales</taxon>
        <taxon>Streptomycetaceae</taxon>
        <taxon>Streptomyces</taxon>
    </lineage>
</organism>
<keyword evidence="2" id="KW-1185">Reference proteome</keyword>
<protein>
    <recommendedName>
        <fullName evidence="3">HEPN domain-containing protein</fullName>
    </recommendedName>
</protein>
<evidence type="ECO:0000313" key="1">
    <source>
        <dbReference type="EMBL" id="MBO0510538.1"/>
    </source>
</evidence>
<evidence type="ECO:0000313" key="2">
    <source>
        <dbReference type="Proteomes" id="UP000664167"/>
    </source>
</evidence>
<gene>
    <name evidence="1" type="ORF">J0695_01745</name>
</gene>
<dbReference type="AlphaFoldDB" id="A0A939F2A1"/>
<comment type="caution">
    <text evidence="1">The sequence shown here is derived from an EMBL/GenBank/DDBJ whole genome shotgun (WGS) entry which is preliminary data.</text>
</comment>
<dbReference type="Proteomes" id="UP000664167">
    <property type="component" value="Unassembled WGS sequence"/>
</dbReference>
<dbReference type="RefSeq" id="WP_344103192.1">
    <property type="nucleotide sequence ID" value="NZ_BAAAJJ010000001.1"/>
</dbReference>